<keyword evidence="3" id="KW-1185">Reference proteome</keyword>
<dbReference type="EMBL" id="JRKL02013470">
    <property type="protein sequence ID" value="KAF3942703.1"/>
    <property type="molecule type" value="Genomic_DNA"/>
</dbReference>
<evidence type="ECO:0000313" key="3">
    <source>
        <dbReference type="Proteomes" id="UP000737018"/>
    </source>
</evidence>
<dbReference type="OrthoDB" id="1723663at2759"/>
<evidence type="ECO:0000313" key="2">
    <source>
        <dbReference type="EMBL" id="KAF3942703.1"/>
    </source>
</evidence>
<evidence type="ECO:0000256" key="1">
    <source>
        <dbReference type="SAM" id="MobiDB-lite"/>
    </source>
</evidence>
<feature type="compositionally biased region" description="Basic and acidic residues" evidence="1">
    <location>
        <begin position="149"/>
        <end position="173"/>
    </location>
</feature>
<feature type="compositionally biased region" description="Gly residues" evidence="1">
    <location>
        <begin position="207"/>
        <end position="216"/>
    </location>
</feature>
<reference evidence="2" key="1">
    <citation type="submission" date="2020-03" db="EMBL/GenBank/DDBJ databases">
        <title>Castanea mollissima Vanexum genome sequencing.</title>
        <authorList>
            <person name="Staton M."/>
        </authorList>
    </citation>
    <scope>NUCLEOTIDE SEQUENCE</scope>
    <source>
        <tissue evidence="2">Leaf</tissue>
    </source>
</reference>
<dbReference type="PANTHER" id="PTHR35103">
    <property type="entry name" value="OS06G0115700 PROTEIN"/>
    <property type="match status" value="1"/>
</dbReference>
<feature type="compositionally biased region" description="Basic and acidic residues" evidence="1">
    <location>
        <begin position="185"/>
        <end position="196"/>
    </location>
</feature>
<dbReference type="AlphaFoldDB" id="A0A8J4UXV3"/>
<proteinExistence type="predicted"/>
<protein>
    <submittedName>
        <fullName evidence="2">Uncharacterized protein</fullName>
    </submittedName>
</protein>
<sequence>MVVPLGPGKFYGSSLPRPRIYTDVKYSDERVDPPVPVLDPFMSWANEAHWSMGGLSFTRLRFQGRIEGSVTKLRAERERMLKKEAKNPDSPNGSGPNRPMKPILGSDSPPPAPIATKRRRYLAMINEEEEEEEEEEVVVVKKRRLVKKLGDDFDKVAMESERNNKVDPKKDSGHGSGSVAMKTRSRVEEEVGERVNKSNSKGKKLKGGSGQSGGVKSGKIRTSPRLAKRGSP</sequence>
<feature type="region of interest" description="Disordered" evidence="1">
    <location>
        <begin position="82"/>
        <end position="119"/>
    </location>
</feature>
<organism evidence="2 3">
    <name type="scientific">Castanea mollissima</name>
    <name type="common">Chinese chestnut</name>
    <dbReference type="NCBI Taxonomy" id="60419"/>
    <lineage>
        <taxon>Eukaryota</taxon>
        <taxon>Viridiplantae</taxon>
        <taxon>Streptophyta</taxon>
        <taxon>Embryophyta</taxon>
        <taxon>Tracheophyta</taxon>
        <taxon>Spermatophyta</taxon>
        <taxon>Magnoliopsida</taxon>
        <taxon>eudicotyledons</taxon>
        <taxon>Gunneridae</taxon>
        <taxon>Pentapetalae</taxon>
        <taxon>rosids</taxon>
        <taxon>fabids</taxon>
        <taxon>Fagales</taxon>
        <taxon>Fagaceae</taxon>
        <taxon>Castanea</taxon>
    </lineage>
</organism>
<dbReference type="Proteomes" id="UP000737018">
    <property type="component" value="Unassembled WGS sequence"/>
</dbReference>
<name>A0A8J4UXV3_9ROSI</name>
<dbReference type="PANTHER" id="PTHR35103:SF1">
    <property type="entry name" value="OS06G0115700 PROTEIN"/>
    <property type="match status" value="1"/>
</dbReference>
<feature type="region of interest" description="Disordered" evidence="1">
    <location>
        <begin position="149"/>
        <end position="232"/>
    </location>
</feature>
<accession>A0A8J4UXV3</accession>
<gene>
    <name evidence="2" type="ORF">CMV_030664</name>
</gene>
<comment type="caution">
    <text evidence="2">The sequence shown here is derived from an EMBL/GenBank/DDBJ whole genome shotgun (WGS) entry which is preliminary data.</text>
</comment>